<dbReference type="Pfam" id="PF01966">
    <property type="entry name" value="HD"/>
    <property type="match status" value="1"/>
</dbReference>
<organism evidence="2 3">
    <name type="scientific">Caldisericum exile</name>
    <dbReference type="NCBI Taxonomy" id="693075"/>
    <lineage>
        <taxon>Bacteria</taxon>
        <taxon>Pseudomonadati</taxon>
        <taxon>Caldisericota/Cryosericota group</taxon>
        <taxon>Caldisericota</taxon>
        <taxon>Caldisericia</taxon>
        <taxon>Caldisericales</taxon>
        <taxon>Caldisericaceae</taxon>
        <taxon>Caldisericum</taxon>
    </lineage>
</organism>
<name>A0A2J6X5I0_9BACT</name>
<feature type="domain" description="HD" evidence="1">
    <location>
        <begin position="10"/>
        <end position="90"/>
    </location>
</feature>
<evidence type="ECO:0000259" key="1">
    <source>
        <dbReference type="Pfam" id="PF01966"/>
    </source>
</evidence>
<sequence length="153" mass="17538">MSIEKIKNKREDILIGEIGALLHDIGKCHPDFVGTNSIENTPKNFKHANIDDFLSKDLIRLIKNDKFKLTINGQETDVYRIITEHHKGSGDIIDNFKSCDRLDSADDKGIVRKKQSIKNTVISSPFGYPKEKIDLQCLEKRFDDLQNTLICFF</sequence>
<comment type="caution">
    <text evidence="2">The sequence shown here is derived from an EMBL/GenBank/DDBJ whole genome shotgun (WGS) entry which is preliminary data.</text>
</comment>
<feature type="non-terminal residue" evidence="2">
    <location>
        <position position="153"/>
    </location>
</feature>
<proteinExistence type="predicted"/>
<dbReference type="Proteomes" id="UP000236910">
    <property type="component" value="Unassembled WGS sequence"/>
</dbReference>
<gene>
    <name evidence="2" type="ORF">C0175_04710</name>
</gene>
<dbReference type="EMBL" id="PNIX01000277">
    <property type="protein sequence ID" value="PMP81849.1"/>
    <property type="molecule type" value="Genomic_DNA"/>
</dbReference>
<protein>
    <submittedName>
        <fullName evidence="2">CRISPR-associated protein Csx11</fullName>
    </submittedName>
</protein>
<dbReference type="InterPro" id="IPR006674">
    <property type="entry name" value="HD_domain"/>
</dbReference>
<accession>A0A2J6X5I0</accession>
<evidence type="ECO:0000313" key="3">
    <source>
        <dbReference type="Proteomes" id="UP000236910"/>
    </source>
</evidence>
<evidence type="ECO:0000313" key="2">
    <source>
        <dbReference type="EMBL" id="PMP81849.1"/>
    </source>
</evidence>
<dbReference type="AlphaFoldDB" id="A0A2J6X5I0"/>
<reference evidence="2 3" key="1">
    <citation type="submission" date="2018-01" db="EMBL/GenBank/DDBJ databases">
        <title>Metagenomic assembled genomes from two thermal pools in the Uzon Caldera, Kamchatka, Russia.</title>
        <authorList>
            <person name="Wilkins L."/>
            <person name="Ettinger C."/>
        </authorList>
    </citation>
    <scope>NUCLEOTIDE SEQUENCE [LARGE SCALE GENOMIC DNA]</scope>
    <source>
        <strain evidence="2">ARK-10</strain>
    </source>
</reference>